<accession>A0A7S0AJ17</accession>
<dbReference type="AlphaFoldDB" id="A0A7S0AJ17"/>
<name>A0A7S0AJ17_9STRA</name>
<proteinExistence type="predicted"/>
<evidence type="ECO:0000313" key="3">
    <source>
        <dbReference type="EMBL" id="CAD8364920.1"/>
    </source>
</evidence>
<feature type="transmembrane region" description="Helical" evidence="1">
    <location>
        <begin position="166"/>
        <end position="184"/>
    </location>
</feature>
<protein>
    <submittedName>
        <fullName evidence="3">Uncharacterized protein</fullName>
    </submittedName>
</protein>
<evidence type="ECO:0000256" key="2">
    <source>
        <dbReference type="SAM" id="SignalP"/>
    </source>
</evidence>
<keyword evidence="2" id="KW-0732">Signal</keyword>
<evidence type="ECO:0000256" key="1">
    <source>
        <dbReference type="SAM" id="Phobius"/>
    </source>
</evidence>
<organism evidence="3">
    <name type="scientific">Minutocellus polymorphus</name>
    <dbReference type="NCBI Taxonomy" id="265543"/>
    <lineage>
        <taxon>Eukaryota</taxon>
        <taxon>Sar</taxon>
        <taxon>Stramenopiles</taxon>
        <taxon>Ochrophyta</taxon>
        <taxon>Bacillariophyta</taxon>
        <taxon>Mediophyceae</taxon>
        <taxon>Cymatosirophycidae</taxon>
        <taxon>Cymatosirales</taxon>
        <taxon>Cymatosiraceae</taxon>
        <taxon>Minutocellus</taxon>
    </lineage>
</organism>
<sequence>MAPLSQCLVLSLAASAAAFSPAGTATTRPTSAVPKTVAFESFGFDFAEDQAENSPPQLLGEARYKQWVATTNDNSFLNRQYNVVRRVRELDLLGQTAELGILSKLEKNGVDLATLESILPKLEELGALSLVANNQQLLINGVAPLLVEPAPLLLPAVAGALEVGPAAFFGLAAVLAGAEGYLVVNHVEVPFVGLPAGAIAGLLLVPLAGVAAAAGALLGSAKK</sequence>
<feature type="transmembrane region" description="Helical" evidence="1">
    <location>
        <begin position="196"/>
        <end position="218"/>
    </location>
</feature>
<keyword evidence="1" id="KW-0472">Membrane</keyword>
<dbReference type="EMBL" id="HBEJ01005446">
    <property type="protein sequence ID" value="CAD8364920.1"/>
    <property type="molecule type" value="Transcribed_RNA"/>
</dbReference>
<reference evidence="3" key="1">
    <citation type="submission" date="2021-01" db="EMBL/GenBank/DDBJ databases">
        <authorList>
            <person name="Corre E."/>
            <person name="Pelletier E."/>
            <person name="Niang G."/>
            <person name="Scheremetjew M."/>
            <person name="Finn R."/>
            <person name="Kale V."/>
            <person name="Holt S."/>
            <person name="Cochrane G."/>
            <person name="Meng A."/>
            <person name="Brown T."/>
            <person name="Cohen L."/>
        </authorList>
    </citation>
    <scope>NUCLEOTIDE SEQUENCE</scope>
    <source>
        <strain evidence="3">CCMP3303</strain>
    </source>
</reference>
<keyword evidence="1" id="KW-0812">Transmembrane</keyword>
<feature type="chain" id="PRO_5031176490" evidence="2">
    <location>
        <begin position="19"/>
        <end position="223"/>
    </location>
</feature>
<gene>
    <name evidence="3" type="ORF">MPOL1434_LOCUS3185</name>
</gene>
<feature type="signal peptide" evidence="2">
    <location>
        <begin position="1"/>
        <end position="18"/>
    </location>
</feature>
<keyword evidence="1" id="KW-1133">Transmembrane helix</keyword>